<dbReference type="EMBL" id="VXKB01000001">
    <property type="protein sequence ID" value="KAA8717819.1"/>
    <property type="molecule type" value="Genomic_DNA"/>
</dbReference>
<protein>
    <recommendedName>
        <fullName evidence="1">Flagellar motor switch protein FliN-like C-terminal domain-containing protein</fullName>
    </recommendedName>
</protein>
<proteinExistence type="predicted"/>
<evidence type="ECO:0000313" key="3">
    <source>
        <dbReference type="Proteomes" id="UP000322181"/>
    </source>
</evidence>
<dbReference type="OrthoDB" id="9937302at2"/>
<organism evidence="2 3">
    <name type="scientific">Morganella psychrotolerans</name>
    <dbReference type="NCBI Taxonomy" id="368603"/>
    <lineage>
        <taxon>Bacteria</taxon>
        <taxon>Pseudomonadati</taxon>
        <taxon>Pseudomonadota</taxon>
        <taxon>Gammaproteobacteria</taxon>
        <taxon>Enterobacterales</taxon>
        <taxon>Morganellaceae</taxon>
        <taxon>Morganella</taxon>
    </lineage>
</organism>
<reference evidence="2 3" key="1">
    <citation type="submission" date="2019-09" db="EMBL/GenBank/DDBJ databases">
        <title>Draft genome sequence of various Type strains from the CCUG.</title>
        <authorList>
            <person name="Pineiro-Iglesias B."/>
            <person name="Tunovic T."/>
            <person name="Unosson C."/>
            <person name="Inganas E."/>
            <person name="Ohlen M."/>
            <person name="Cardew S."/>
            <person name="Jensie-Markopoulos S."/>
            <person name="Salva-Serra F."/>
            <person name="Jaen-Luchoro D."/>
            <person name="Karlsson R."/>
            <person name="Svensson-Stadler L."/>
            <person name="Chun J."/>
            <person name="Moore E."/>
        </authorList>
    </citation>
    <scope>NUCLEOTIDE SEQUENCE [LARGE SCALE GENOMIC DNA]</scope>
    <source>
        <strain evidence="2 3">CCUG 53682T</strain>
    </source>
</reference>
<dbReference type="InterPro" id="IPR036429">
    <property type="entry name" value="SpoA-like_sf"/>
</dbReference>
<dbReference type="InterPro" id="IPR001543">
    <property type="entry name" value="FliN-like_C"/>
</dbReference>
<comment type="caution">
    <text evidence="2">The sequence shown here is derived from an EMBL/GenBank/DDBJ whole genome shotgun (WGS) entry which is preliminary data.</text>
</comment>
<accession>A0A5M9RBY3</accession>
<name>A0A5M9RBY3_9GAMM</name>
<dbReference type="SUPFAM" id="SSF101801">
    <property type="entry name" value="Surface presentation of antigens (SPOA)"/>
    <property type="match status" value="1"/>
</dbReference>
<evidence type="ECO:0000313" key="2">
    <source>
        <dbReference type="EMBL" id="KAA8717819.1"/>
    </source>
</evidence>
<gene>
    <name evidence="2" type="ORF">F4V73_08330</name>
</gene>
<dbReference type="Pfam" id="PF01052">
    <property type="entry name" value="FliMN_C"/>
    <property type="match status" value="1"/>
</dbReference>
<dbReference type="Proteomes" id="UP000322181">
    <property type="component" value="Unassembled WGS sequence"/>
</dbReference>
<feature type="domain" description="Flagellar motor switch protein FliN-like C-terminal" evidence="1">
    <location>
        <begin position="229"/>
        <end position="290"/>
    </location>
</feature>
<dbReference type="RefSeq" id="WP_067360740.1">
    <property type="nucleotide sequence ID" value="NZ_BAAAFS010000001.1"/>
</dbReference>
<evidence type="ECO:0000259" key="1">
    <source>
        <dbReference type="Pfam" id="PF01052"/>
    </source>
</evidence>
<dbReference type="Gene3D" id="2.30.330.10">
    <property type="entry name" value="SpoA-like"/>
    <property type="match status" value="1"/>
</dbReference>
<dbReference type="AlphaFoldDB" id="A0A5M9RBY3"/>
<sequence>MTDKLSCPVIILSEQDIAAIYLREHYQTHYSAGTKNAEVCYQTQTTELALTVSRQGHSGFIYCSYADLAILLEDTLSGTDIRLLPDEILIALVSAWLNAFSAGLSIQKIKKEEQEITGISVIYSGSIFIFSDISLIHSHLKSIPDSIAQIPIEIRLCSPAFYLAYSEILTLHADDLIISPLADNNSAVSVYYRHYSVAAGIQLSNKVTIRKMTTLSRHHTSLSPLKGRLYFELAETEISLAELAGMKTDSLIELTDKTTNYIRIFCDETHIANGILVSFQQRLAVQIKEFTGLQAAPGTGS</sequence>